<evidence type="ECO:0000259" key="1">
    <source>
        <dbReference type="Pfam" id="PF05368"/>
    </source>
</evidence>
<proteinExistence type="predicted"/>
<dbReference type="RefSeq" id="WP_094018490.1">
    <property type="nucleotide sequence ID" value="NZ_NMQW01000058.1"/>
</dbReference>
<dbReference type="OrthoDB" id="152510at2"/>
<name>A0A229UH52_9BACL</name>
<dbReference type="InterPro" id="IPR036291">
    <property type="entry name" value="NAD(P)-bd_dom_sf"/>
</dbReference>
<dbReference type="SUPFAM" id="SSF51735">
    <property type="entry name" value="NAD(P)-binding Rossmann-fold domains"/>
    <property type="match status" value="1"/>
</dbReference>
<keyword evidence="3" id="KW-1185">Reference proteome</keyword>
<dbReference type="EMBL" id="NMQW01000058">
    <property type="protein sequence ID" value="OXM82685.1"/>
    <property type="molecule type" value="Genomic_DNA"/>
</dbReference>
<dbReference type="Pfam" id="PF05368">
    <property type="entry name" value="NmrA"/>
    <property type="match status" value="1"/>
</dbReference>
<dbReference type="InterPro" id="IPR052718">
    <property type="entry name" value="NmrA-type_oxidoreductase"/>
</dbReference>
<evidence type="ECO:0000313" key="2">
    <source>
        <dbReference type="EMBL" id="OXM82685.1"/>
    </source>
</evidence>
<evidence type="ECO:0000313" key="3">
    <source>
        <dbReference type="Proteomes" id="UP000215509"/>
    </source>
</evidence>
<dbReference type="CDD" id="cd05269">
    <property type="entry name" value="TMR_SDR_a"/>
    <property type="match status" value="1"/>
</dbReference>
<protein>
    <submittedName>
        <fullName evidence="2">NAD(P)-dependent oxidoreductase</fullName>
    </submittedName>
</protein>
<reference evidence="2 3" key="1">
    <citation type="submission" date="2017-07" db="EMBL/GenBank/DDBJ databases">
        <title>Genome sequencing and assembly of Paenibacillus rigui.</title>
        <authorList>
            <person name="Mayilraj S."/>
        </authorList>
    </citation>
    <scope>NUCLEOTIDE SEQUENCE [LARGE SCALE GENOMIC DNA]</scope>
    <source>
        <strain evidence="2 3">JCM 16352</strain>
    </source>
</reference>
<accession>A0A229UH52</accession>
<dbReference type="PANTHER" id="PTHR47129">
    <property type="entry name" value="QUINONE OXIDOREDUCTASE 2"/>
    <property type="match status" value="1"/>
</dbReference>
<dbReference type="Gene3D" id="3.90.25.10">
    <property type="entry name" value="UDP-galactose 4-epimerase, domain 1"/>
    <property type="match status" value="1"/>
</dbReference>
<dbReference type="Proteomes" id="UP000215509">
    <property type="component" value="Unassembled WGS sequence"/>
</dbReference>
<dbReference type="AlphaFoldDB" id="A0A229UH52"/>
<gene>
    <name evidence="2" type="ORF">CF651_29700</name>
</gene>
<feature type="domain" description="NmrA-like" evidence="1">
    <location>
        <begin position="2"/>
        <end position="260"/>
    </location>
</feature>
<comment type="caution">
    <text evidence="2">The sequence shown here is derived from an EMBL/GenBank/DDBJ whole genome shotgun (WGS) entry which is preliminary data.</text>
</comment>
<dbReference type="InterPro" id="IPR008030">
    <property type="entry name" value="NmrA-like"/>
</dbReference>
<organism evidence="2 3">
    <name type="scientific">Paenibacillus rigui</name>
    <dbReference type="NCBI Taxonomy" id="554312"/>
    <lineage>
        <taxon>Bacteria</taxon>
        <taxon>Bacillati</taxon>
        <taxon>Bacillota</taxon>
        <taxon>Bacilli</taxon>
        <taxon>Bacillales</taxon>
        <taxon>Paenibacillaceae</taxon>
        <taxon>Paenibacillus</taxon>
    </lineage>
</organism>
<dbReference type="Gene3D" id="3.40.50.720">
    <property type="entry name" value="NAD(P)-binding Rossmann-like Domain"/>
    <property type="match status" value="1"/>
</dbReference>
<sequence>MKILVTGATGKLGSLVVDELLKVVPSDTIAVSVRDPQKAVHLQNKGIDVRYGNFNDYDSLVTAFTGIDRLLIISSDDVLNRTTQHLTAVRAAQAANVKFIAYTSAPKATYTTVEPFKDHRMTEEAIAKSGITYSILRNNWYVENEMNTFQAVLNGMPWIIASSQGKAGWAPRRDYAEAAARVLTGSGHENSVYELSGEPLTQKELADIFAEVTQQEVQLQYLQPEEYGQMLAQSGIPDSFVPILVHMQVEIGRGALEIESSDLQRLIGRTATSLKDALSEITKELAKGNS</sequence>
<dbReference type="PANTHER" id="PTHR47129:SF1">
    <property type="entry name" value="NMRA-LIKE DOMAIN-CONTAINING PROTEIN"/>
    <property type="match status" value="1"/>
</dbReference>